<dbReference type="Pfam" id="PF02805">
    <property type="entry name" value="Ada_Zn_binding"/>
    <property type="match status" value="1"/>
</dbReference>
<keyword evidence="8" id="KW-0862">Zinc</keyword>
<comment type="caution">
    <text evidence="15">The sequence shown here is derived from an EMBL/GenBank/DDBJ whole genome shotgun (WGS) entry which is preliminary data.</text>
</comment>
<keyword evidence="10" id="KW-0238">DNA-binding</keyword>
<evidence type="ECO:0000256" key="11">
    <source>
        <dbReference type="ARBA" id="ARBA00023159"/>
    </source>
</evidence>
<gene>
    <name evidence="15" type="ORF">C8R14_1415</name>
</gene>
<comment type="cofactor">
    <cofactor evidence="2">
        <name>Zn(2+)</name>
        <dbReference type="ChEBI" id="CHEBI:29105"/>
    </cofactor>
</comment>
<dbReference type="InterPro" id="IPR009057">
    <property type="entry name" value="Homeodomain-like_sf"/>
</dbReference>
<dbReference type="PROSITE" id="PS01124">
    <property type="entry name" value="HTH_ARAC_FAMILY_2"/>
    <property type="match status" value="1"/>
</dbReference>
<dbReference type="InterPro" id="IPR010316">
    <property type="entry name" value="AlkA_N"/>
</dbReference>
<dbReference type="InterPro" id="IPR037046">
    <property type="entry name" value="AlkA_N_sf"/>
</dbReference>
<evidence type="ECO:0000256" key="6">
    <source>
        <dbReference type="ARBA" id="ARBA00022723"/>
    </source>
</evidence>
<keyword evidence="11" id="KW-0010">Activator</keyword>
<dbReference type="PANTHER" id="PTHR43003">
    <property type="entry name" value="DNA-3-METHYLADENINE GLYCOSYLASE"/>
    <property type="match status" value="1"/>
</dbReference>
<evidence type="ECO:0000256" key="7">
    <source>
        <dbReference type="ARBA" id="ARBA00022763"/>
    </source>
</evidence>
<keyword evidence="7" id="KW-0227">DNA damage</keyword>
<dbReference type="Gene3D" id="3.30.310.20">
    <property type="entry name" value="DNA-3-methyladenine glycosylase AlkA, N-terminal domain"/>
    <property type="match status" value="1"/>
</dbReference>
<feature type="domain" description="HTH araC/xylS-type" evidence="14">
    <location>
        <begin position="90"/>
        <end position="188"/>
    </location>
</feature>
<evidence type="ECO:0000256" key="12">
    <source>
        <dbReference type="ARBA" id="ARBA00023163"/>
    </source>
</evidence>
<evidence type="ECO:0000313" key="16">
    <source>
        <dbReference type="Proteomes" id="UP000247780"/>
    </source>
</evidence>
<name>A0ABX5M7E7_9PROT</name>
<dbReference type="SUPFAM" id="SSF55945">
    <property type="entry name" value="TATA-box binding protein-like"/>
    <property type="match status" value="1"/>
</dbReference>
<dbReference type="Gene3D" id="1.10.1670.10">
    <property type="entry name" value="Helix-hairpin-Helix base-excision DNA repair enzymes (C-terminal)"/>
    <property type="match status" value="1"/>
</dbReference>
<evidence type="ECO:0000259" key="14">
    <source>
        <dbReference type="PROSITE" id="PS01124"/>
    </source>
</evidence>
<dbReference type="InterPro" id="IPR011257">
    <property type="entry name" value="DNA_glycosylase"/>
</dbReference>
<keyword evidence="16" id="KW-1185">Reference proteome</keyword>
<dbReference type="Pfam" id="PF12833">
    <property type="entry name" value="HTH_18"/>
    <property type="match status" value="1"/>
</dbReference>
<dbReference type="SUPFAM" id="SSF48150">
    <property type="entry name" value="DNA-glycosylase"/>
    <property type="match status" value="1"/>
</dbReference>
<evidence type="ECO:0000256" key="5">
    <source>
        <dbReference type="ARBA" id="ARBA00022679"/>
    </source>
</evidence>
<evidence type="ECO:0000313" key="15">
    <source>
        <dbReference type="EMBL" id="PXV75033.1"/>
    </source>
</evidence>
<dbReference type="EMBL" id="QICQ01000041">
    <property type="protein sequence ID" value="PXV75033.1"/>
    <property type="molecule type" value="Genomic_DNA"/>
</dbReference>
<keyword evidence="13" id="KW-0234">DNA repair</keyword>
<evidence type="ECO:0000256" key="13">
    <source>
        <dbReference type="ARBA" id="ARBA00023204"/>
    </source>
</evidence>
<dbReference type="SMART" id="SM00478">
    <property type="entry name" value="ENDO3c"/>
    <property type="match status" value="1"/>
</dbReference>
<evidence type="ECO:0000256" key="4">
    <source>
        <dbReference type="ARBA" id="ARBA00022603"/>
    </source>
</evidence>
<evidence type="ECO:0000256" key="3">
    <source>
        <dbReference type="ARBA" id="ARBA00012000"/>
    </source>
</evidence>
<reference evidence="15 16" key="1">
    <citation type="submission" date="2018-04" db="EMBL/GenBank/DDBJ databases">
        <title>Active sludge and wastewater microbial communities from Klosterneuburg, Austria.</title>
        <authorList>
            <person name="Wagner M."/>
        </authorList>
    </citation>
    <scope>NUCLEOTIDE SEQUENCE [LARGE SCALE GENOMIC DNA]</scope>
    <source>
        <strain evidence="15 16">Nm 57</strain>
    </source>
</reference>
<dbReference type="Pfam" id="PF06029">
    <property type="entry name" value="AlkA_N"/>
    <property type="match status" value="1"/>
</dbReference>
<accession>A0ABX5M7E7</accession>
<dbReference type="CDD" id="cd00056">
    <property type="entry name" value="ENDO3c"/>
    <property type="match status" value="1"/>
</dbReference>
<comment type="catalytic activity">
    <reaction evidence="1">
        <text>Hydrolysis of alkylated DNA, releasing 3-methyladenine, 3-methylguanine, 7-methylguanine and 7-methyladenine.</text>
        <dbReference type="EC" id="3.2.2.21"/>
    </reaction>
</comment>
<dbReference type="InterPro" id="IPR004026">
    <property type="entry name" value="Ada_DNA_repair_Zn-bd"/>
</dbReference>
<dbReference type="Gene3D" id="1.10.10.60">
    <property type="entry name" value="Homeodomain-like"/>
    <property type="match status" value="1"/>
</dbReference>
<dbReference type="InterPro" id="IPR003265">
    <property type="entry name" value="HhH-GPD_domain"/>
</dbReference>
<organism evidence="15 16">
    <name type="scientific">Nitrosomonas eutropha</name>
    <dbReference type="NCBI Taxonomy" id="916"/>
    <lineage>
        <taxon>Bacteria</taxon>
        <taxon>Pseudomonadati</taxon>
        <taxon>Pseudomonadota</taxon>
        <taxon>Betaproteobacteria</taxon>
        <taxon>Nitrosomonadales</taxon>
        <taxon>Nitrosomonadaceae</taxon>
        <taxon>Nitrosomonas</taxon>
    </lineage>
</organism>
<keyword evidence="9" id="KW-0805">Transcription regulation</keyword>
<dbReference type="EC" id="3.2.2.21" evidence="3"/>
<keyword evidence="6" id="KW-0479">Metal-binding</keyword>
<dbReference type="PROSITE" id="PS00041">
    <property type="entry name" value="HTH_ARAC_FAMILY_1"/>
    <property type="match status" value="1"/>
</dbReference>
<evidence type="ECO:0000256" key="8">
    <source>
        <dbReference type="ARBA" id="ARBA00022833"/>
    </source>
</evidence>
<dbReference type="InterPro" id="IPR023170">
    <property type="entry name" value="HhH_base_excis_C"/>
</dbReference>
<proteinExistence type="predicted"/>
<evidence type="ECO:0000256" key="2">
    <source>
        <dbReference type="ARBA" id="ARBA00001947"/>
    </source>
</evidence>
<evidence type="ECO:0000256" key="9">
    <source>
        <dbReference type="ARBA" id="ARBA00023015"/>
    </source>
</evidence>
<sequence length="482" mass="54390">MNIRPLDSVRCYAVLQARDTNSDGLFFVGVSTTRIYCRPVCRARLPQVDWCTFYSSAARAEQDGYRPCLRCRPELAPGNLRTSGIGYEVQSTAERIRMGLLMHNNIETLMDELGLQSYQFHQIVEREYGVNATELETTQRLLLAKQLLTDTTLEINDIAHTCGFPSVPHFSDTFTSRYRLNPLSLRKKYPVNEETTILLRLSYRPPLAWNALIRFLCSRSNLRLSQIQNGNYLQTVNLDGCQGWVTAKHDTKRHQIYVQASRSLLPCLIRLQMYLRRLFDLDANPAIIEAHLGNDDILKPLIANHPGLRIPGTLDIFELGLRAILGQQITVKAATTLFGRFVATFGKPVDTPFPGLDRTSPPAELIADTSLQALIDIGLTGRRALTIQRFAQTIVNGALKPESIDRNKIIEQLLELPGIGPWTAQYIAIRALGDSNAFPASDLGLLRGLRMEKPAELLRRTEKWQPWRAYGAIHLWHQCAGE</sequence>
<dbReference type="Proteomes" id="UP000247780">
    <property type="component" value="Unassembled WGS sequence"/>
</dbReference>
<keyword evidence="5" id="KW-0808">Transferase</keyword>
<dbReference type="InterPro" id="IPR018060">
    <property type="entry name" value="HTH_AraC"/>
</dbReference>
<evidence type="ECO:0000256" key="1">
    <source>
        <dbReference type="ARBA" id="ARBA00000086"/>
    </source>
</evidence>
<dbReference type="InterPro" id="IPR035451">
    <property type="entry name" value="Ada-like_dom_sf"/>
</dbReference>
<dbReference type="RefSeq" id="WP_082211251.1">
    <property type="nucleotide sequence ID" value="NZ_FMTW01000005.1"/>
</dbReference>
<keyword evidence="12" id="KW-0804">Transcription</keyword>
<dbReference type="Gene3D" id="3.40.10.10">
    <property type="entry name" value="DNA Methylphosphotriester Repair Domain"/>
    <property type="match status" value="1"/>
</dbReference>
<dbReference type="SUPFAM" id="SSF46689">
    <property type="entry name" value="Homeodomain-like"/>
    <property type="match status" value="1"/>
</dbReference>
<dbReference type="SUPFAM" id="SSF57884">
    <property type="entry name" value="Ada DNA repair protein, N-terminal domain (N-Ada 10)"/>
    <property type="match status" value="1"/>
</dbReference>
<dbReference type="PANTHER" id="PTHR43003:SF13">
    <property type="entry name" value="DNA-3-METHYLADENINE GLYCOSYLASE 2"/>
    <property type="match status" value="1"/>
</dbReference>
<dbReference type="SMART" id="SM00342">
    <property type="entry name" value="HTH_ARAC"/>
    <property type="match status" value="1"/>
</dbReference>
<dbReference type="Gene3D" id="1.10.340.30">
    <property type="entry name" value="Hypothetical protein, domain 2"/>
    <property type="match status" value="1"/>
</dbReference>
<evidence type="ECO:0000256" key="10">
    <source>
        <dbReference type="ARBA" id="ARBA00023125"/>
    </source>
</evidence>
<keyword evidence="4" id="KW-0489">Methyltransferase</keyword>
<protein>
    <recommendedName>
        <fullName evidence="3">DNA-3-methyladenine glycosylase II</fullName>
        <ecNumber evidence="3">3.2.2.21</ecNumber>
    </recommendedName>
</protein>
<dbReference type="SMART" id="SM01009">
    <property type="entry name" value="AlkA_N"/>
    <property type="match status" value="1"/>
</dbReference>
<dbReference type="InterPro" id="IPR018062">
    <property type="entry name" value="HTH_AraC-typ_CS"/>
</dbReference>
<dbReference type="Pfam" id="PF00730">
    <property type="entry name" value="HhH-GPD"/>
    <property type="match status" value="1"/>
</dbReference>
<dbReference type="InterPro" id="IPR051912">
    <property type="entry name" value="Alkylbase_DNA_Glycosylase/TA"/>
</dbReference>